<gene>
    <name evidence="1" type="ORF">WG66_9894</name>
</gene>
<dbReference type="Proteomes" id="UP000054988">
    <property type="component" value="Unassembled WGS sequence"/>
</dbReference>
<evidence type="ECO:0000313" key="2">
    <source>
        <dbReference type="Proteomes" id="UP000054988"/>
    </source>
</evidence>
<sequence>MSVSRLDPLIMSQCEALSSVTDVGPSLESDRDNAAKLVDTLLEWLRSHSASSESLLVARRITYHTIVWKNKRTFREVIRACHPNRIITTVGVFGLEEGYKRFGWSEPIEDLLTQAVLNDVSAVRRGDLLSYMLQAAAKQKDEIAIAWCLQYIDSFFENLQKIEIDDIQTITYLVFRSRRDWMLTLCTYVLPLLFATQLDNMELWRTLFAKLKMQGRFILRVDDFSAITNFCIQFLADHWVPLQALPLERIEEPVGRTVDFIHLCLQNNAKHALGAFFQHLWNHVVAHHIQADSAQYYSQITKMDGLSREFPGLEDILKPVFGHAFQCLLRGYFVSHSENGLMELGEVMDHLCVDDLVDSLEQCITPEMAHGSDMLEYIATLANDICARIGTYEETDRLRRIINKCLSNIIGGLDLSALSEEEHPTFSLESCELFRSLNLLYFLGRHQLAYRVLDRCLSCPEIYQPAYICGLTAILKRLPSFLQTHGLSLLDEPYAYFAGEVIKKIIQNILGPNPCPKISPAEWKAVGCGCKDCEQYLAPLFPRQLGEEPNDQYSVRIRVDYRTERHLKDRLRKTRVWGVSLRTAMDENGRCTLQVDRPQHLNGFVVWLTRLTEVQELLPLLGDDRQQMKVVGKEFEWLIRGGNSIDELEYRKVHRRRRRA</sequence>
<proteinExistence type="predicted"/>
<dbReference type="EMBL" id="LATX01001844">
    <property type="protein sequence ID" value="KTB37530.1"/>
    <property type="molecule type" value="Genomic_DNA"/>
</dbReference>
<comment type="caution">
    <text evidence="1">The sequence shown here is derived from an EMBL/GenBank/DDBJ whole genome shotgun (WGS) entry which is preliminary data.</text>
</comment>
<protein>
    <submittedName>
        <fullName evidence="1">Uncharacterized protein</fullName>
    </submittedName>
</protein>
<reference evidence="1 2" key="1">
    <citation type="submission" date="2015-12" db="EMBL/GenBank/DDBJ databases">
        <title>Draft genome sequence of Moniliophthora roreri, the causal agent of frosty pod rot of cacao.</title>
        <authorList>
            <person name="Aime M.C."/>
            <person name="Diaz-Valderrama J.R."/>
            <person name="Kijpornyongpan T."/>
            <person name="Phillips-Mora W."/>
        </authorList>
    </citation>
    <scope>NUCLEOTIDE SEQUENCE [LARGE SCALE GENOMIC DNA]</scope>
    <source>
        <strain evidence="1 2">MCA 2952</strain>
    </source>
</reference>
<dbReference type="AlphaFoldDB" id="A0A0W0FMH8"/>
<name>A0A0W0FMH8_MONRR</name>
<accession>A0A0W0FMH8</accession>
<evidence type="ECO:0000313" key="1">
    <source>
        <dbReference type="EMBL" id="KTB37530.1"/>
    </source>
</evidence>
<organism evidence="1 2">
    <name type="scientific">Moniliophthora roreri</name>
    <name type="common">Frosty pod rot fungus</name>
    <name type="synonym">Monilia roreri</name>
    <dbReference type="NCBI Taxonomy" id="221103"/>
    <lineage>
        <taxon>Eukaryota</taxon>
        <taxon>Fungi</taxon>
        <taxon>Dikarya</taxon>
        <taxon>Basidiomycota</taxon>
        <taxon>Agaricomycotina</taxon>
        <taxon>Agaricomycetes</taxon>
        <taxon>Agaricomycetidae</taxon>
        <taxon>Agaricales</taxon>
        <taxon>Marasmiineae</taxon>
        <taxon>Marasmiaceae</taxon>
        <taxon>Moniliophthora</taxon>
    </lineage>
</organism>